<dbReference type="PRINTS" id="PR00455">
    <property type="entry name" value="HTHTETR"/>
</dbReference>
<keyword evidence="4" id="KW-0804">Transcription</keyword>
<comment type="caution">
    <text evidence="8">The sequence shown here is derived from an EMBL/GenBank/DDBJ whole genome shotgun (WGS) entry which is preliminary data.</text>
</comment>
<feature type="DNA-binding region" description="H-T-H motif" evidence="5">
    <location>
        <begin position="32"/>
        <end position="51"/>
    </location>
</feature>
<evidence type="ECO:0000259" key="7">
    <source>
        <dbReference type="PROSITE" id="PS50977"/>
    </source>
</evidence>
<dbReference type="Gene3D" id="1.10.10.60">
    <property type="entry name" value="Homeodomain-like"/>
    <property type="match status" value="1"/>
</dbReference>
<dbReference type="InterPro" id="IPR004111">
    <property type="entry name" value="Repressor_TetR_C"/>
</dbReference>
<feature type="domain" description="HTH tetR-type" evidence="7">
    <location>
        <begin position="9"/>
        <end position="69"/>
    </location>
</feature>
<keyword evidence="2" id="KW-0805">Transcription regulation</keyword>
<dbReference type="Gene3D" id="1.10.357.10">
    <property type="entry name" value="Tetracycline Repressor, domain 2"/>
    <property type="match status" value="1"/>
</dbReference>
<keyword evidence="1" id="KW-0678">Repressor</keyword>
<evidence type="ECO:0000313" key="9">
    <source>
        <dbReference type="Proteomes" id="UP001596004"/>
    </source>
</evidence>
<dbReference type="Pfam" id="PF02909">
    <property type="entry name" value="TetR_C_1"/>
    <property type="match status" value="1"/>
</dbReference>
<feature type="region of interest" description="Disordered" evidence="6">
    <location>
        <begin position="154"/>
        <end position="199"/>
    </location>
</feature>
<dbReference type="PRINTS" id="PR00400">
    <property type="entry name" value="TETREPRESSOR"/>
</dbReference>
<sequence>MRTNSKRPGLSRQTLIETGLRLLDEVGLEGLTVRRLAAELGVQSPALYWHVRTKQELLDEMADEIVRAAGMGPPRDGETWQHWLDRRSRAYRASLLAHRDGARLVATARTLNPGTIRLFEQELSAMVGLGFTPVLALHTITALSHYVTGFVLQEQSDRRDPQPQASDRRDPQPHAPDGRDPQPQRQSEESAAASGGFPDDVPVTLLAAIREGGGPCGEGAFDHGLRSLIDGSAAALARHRLDQ</sequence>
<dbReference type="EMBL" id="JBHSFP010000022">
    <property type="protein sequence ID" value="MFC4534333.1"/>
    <property type="molecule type" value="Genomic_DNA"/>
</dbReference>
<dbReference type="PANTHER" id="PTHR30055">
    <property type="entry name" value="HTH-TYPE TRANSCRIPTIONAL REGULATOR RUTR"/>
    <property type="match status" value="1"/>
</dbReference>
<evidence type="ECO:0000256" key="3">
    <source>
        <dbReference type="ARBA" id="ARBA00023125"/>
    </source>
</evidence>
<evidence type="ECO:0000256" key="2">
    <source>
        <dbReference type="ARBA" id="ARBA00023015"/>
    </source>
</evidence>
<protein>
    <submittedName>
        <fullName evidence="8">TetR/AcrR family transcriptional regulator C-terminal domain-containing protein</fullName>
    </submittedName>
</protein>
<dbReference type="InterPro" id="IPR003012">
    <property type="entry name" value="Tet_transcr_reg_TetR"/>
</dbReference>
<dbReference type="PROSITE" id="PS50977">
    <property type="entry name" value="HTH_TETR_2"/>
    <property type="match status" value="1"/>
</dbReference>
<evidence type="ECO:0000256" key="6">
    <source>
        <dbReference type="SAM" id="MobiDB-lite"/>
    </source>
</evidence>
<reference evidence="9" key="1">
    <citation type="journal article" date="2019" name="Int. J. Syst. Evol. Microbiol.">
        <title>The Global Catalogue of Microorganisms (GCM) 10K type strain sequencing project: providing services to taxonomists for standard genome sequencing and annotation.</title>
        <authorList>
            <consortium name="The Broad Institute Genomics Platform"/>
            <consortium name="The Broad Institute Genome Sequencing Center for Infectious Disease"/>
            <person name="Wu L."/>
            <person name="Ma J."/>
        </authorList>
    </citation>
    <scope>NUCLEOTIDE SEQUENCE [LARGE SCALE GENOMIC DNA]</scope>
    <source>
        <strain evidence="9">CGMCC 4.7132</strain>
    </source>
</reference>
<keyword evidence="9" id="KW-1185">Reference proteome</keyword>
<name>A0ABV9CMZ0_9ACTN</name>
<dbReference type="Pfam" id="PF00440">
    <property type="entry name" value="TetR_N"/>
    <property type="match status" value="1"/>
</dbReference>
<accession>A0ABV9CMZ0</accession>
<organism evidence="8 9">
    <name type="scientific">Sphaerisporangium dianthi</name>
    <dbReference type="NCBI Taxonomy" id="1436120"/>
    <lineage>
        <taxon>Bacteria</taxon>
        <taxon>Bacillati</taxon>
        <taxon>Actinomycetota</taxon>
        <taxon>Actinomycetes</taxon>
        <taxon>Streptosporangiales</taxon>
        <taxon>Streptosporangiaceae</taxon>
        <taxon>Sphaerisporangium</taxon>
    </lineage>
</organism>
<evidence type="ECO:0000256" key="5">
    <source>
        <dbReference type="PROSITE-ProRule" id="PRU00335"/>
    </source>
</evidence>
<evidence type="ECO:0000256" key="1">
    <source>
        <dbReference type="ARBA" id="ARBA00022491"/>
    </source>
</evidence>
<keyword evidence="3 5" id="KW-0238">DNA-binding</keyword>
<dbReference type="PANTHER" id="PTHR30055:SF151">
    <property type="entry name" value="TRANSCRIPTIONAL REGULATORY PROTEIN"/>
    <property type="match status" value="1"/>
</dbReference>
<dbReference type="SUPFAM" id="SSF48498">
    <property type="entry name" value="Tetracyclin repressor-like, C-terminal domain"/>
    <property type="match status" value="1"/>
</dbReference>
<dbReference type="InterPro" id="IPR009057">
    <property type="entry name" value="Homeodomain-like_sf"/>
</dbReference>
<proteinExistence type="predicted"/>
<dbReference type="PROSITE" id="PS01081">
    <property type="entry name" value="HTH_TETR_1"/>
    <property type="match status" value="1"/>
</dbReference>
<evidence type="ECO:0000256" key="4">
    <source>
        <dbReference type="ARBA" id="ARBA00023163"/>
    </source>
</evidence>
<dbReference type="InterPro" id="IPR050109">
    <property type="entry name" value="HTH-type_TetR-like_transc_reg"/>
</dbReference>
<dbReference type="SUPFAM" id="SSF46689">
    <property type="entry name" value="Homeodomain-like"/>
    <property type="match status" value="1"/>
</dbReference>
<dbReference type="RefSeq" id="WP_380844788.1">
    <property type="nucleotide sequence ID" value="NZ_JBHSFP010000022.1"/>
</dbReference>
<dbReference type="InterPro" id="IPR036271">
    <property type="entry name" value="Tet_transcr_reg_TetR-rel_C_sf"/>
</dbReference>
<evidence type="ECO:0000313" key="8">
    <source>
        <dbReference type="EMBL" id="MFC4534333.1"/>
    </source>
</evidence>
<dbReference type="Proteomes" id="UP001596004">
    <property type="component" value="Unassembled WGS sequence"/>
</dbReference>
<dbReference type="InterPro" id="IPR023772">
    <property type="entry name" value="DNA-bd_HTH_TetR-type_CS"/>
</dbReference>
<dbReference type="InterPro" id="IPR001647">
    <property type="entry name" value="HTH_TetR"/>
</dbReference>
<feature type="compositionally biased region" description="Basic and acidic residues" evidence="6">
    <location>
        <begin position="155"/>
        <end position="188"/>
    </location>
</feature>
<gene>
    <name evidence="8" type="ORF">ACFO60_26540</name>
</gene>